<keyword evidence="3" id="KW-1185">Reference proteome</keyword>
<dbReference type="OrthoDB" id="5638183at2"/>
<name>D3HTS1_LEGLN</name>
<gene>
    <name evidence="2" type="ordered locus">LLO_p0013</name>
</gene>
<dbReference type="Proteomes" id="UP000001060">
    <property type="component" value="Plasmid pLLO"/>
</dbReference>
<feature type="transmembrane region" description="Helical" evidence="1">
    <location>
        <begin position="20"/>
        <end position="43"/>
    </location>
</feature>
<feature type="transmembrane region" description="Helical" evidence="1">
    <location>
        <begin position="87"/>
        <end position="106"/>
    </location>
</feature>
<evidence type="ECO:0000313" key="3">
    <source>
        <dbReference type="Proteomes" id="UP000001060"/>
    </source>
</evidence>
<sequence length="107" mass="12012">MNKVAVIRKSSYKLYEFIQWSVPLLVLSWVVVLCLTNIGHAAGQNYLSPMKADVSATFGQNSDLPGYLYMGETLGAGVIWWQKKSPWVFVGLPLLMIFTHWGLSYVA</sequence>
<protein>
    <submittedName>
        <fullName evidence="2">Putative fimbrial protein (Pilin)</fullName>
    </submittedName>
</protein>
<evidence type="ECO:0000313" key="2">
    <source>
        <dbReference type="EMBL" id="CBJ13929.1"/>
    </source>
</evidence>
<geneLocation type="plasmid" evidence="2 3">
    <name>pLLO</name>
</geneLocation>
<dbReference type="eggNOG" id="ENOG5031TC0">
    <property type="taxonomic scope" value="Bacteria"/>
</dbReference>
<keyword evidence="1" id="KW-1133">Transmembrane helix</keyword>
<accession>D3HTS1</accession>
<reference evidence="2 3" key="1">
    <citation type="journal article" date="2010" name="PLoS Genet.">
        <title>Analysis of the Legionella longbeachae genome and transcriptome uncovers unique strategies to cause Legionnaires' disease.</title>
        <authorList>
            <person name="Cazalet C."/>
            <person name="Gomez-Valero L."/>
            <person name="Rusniok C."/>
            <person name="Lomma M."/>
            <person name="Dervins-Ravault D."/>
            <person name="Newton H."/>
            <person name="Sansom F."/>
            <person name="Jarraud S."/>
            <person name="Zidane N."/>
            <person name="Ma L."/>
            <person name="Bouchier C."/>
            <person name="Etienne J."/>
            <person name="Hartland E."/>
            <person name="Buchrieser C."/>
        </authorList>
    </citation>
    <scope>NUCLEOTIDE SEQUENCE [LARGE SCALE GENOMIC DNA]</scope>
    <source>
        <strain evidence="2 3">NSW150</strain>
        <plasmid evidence="2">pLLO</plasmid>
    </source>
</reference>
<organism evidence="2 3">
    <name type="scientific">Legionella longbeachae serogroup 1 (strain NSW150)</name>
    <dbReference type="NCBI Taxonomy" id="661367"/>
    <lineage>
        <taxon>Bacteria</taxon>
        <taxon>Pseudomonadati</taxon>
        <taxon>Pseudomonadota</taxon>
        <taxon>Gammaproteobacteria</taxon>
        <taxon>Legionellales</taxon>
        <taxon>Legionellaceae</taxon>
        <taxon>Legionella</taxon>
    </lineage>
</organism>
<evidence type="ECO:0000256" key="1">
    <source>
        <dbReference type="SAM" id="Phobius"/>
    </source>
</evidence>
<dbReference type="KEGG" id="llo:LLO_p0013"/>
<dbReference type="GeneID" id="40927645"/>
<keyword evidence="2" id="KW-0614">Plasmid</keyword>
<dbReference type="RefSeq" id="WP_004450441.1">
    <property type="nucleotide sequence ID" value="NC_014544.1"/>
</dbReference>
<dbReference type="EMBL" id="FN650141">
    <property type="protein sequence ID" value="CBJ13929.1"/>
    <property type="molecule type" value="Genomic_DNA"/>
</dbReference>
<dbReference type="HOGENOM" id="CLU_2206723_0_0_6"/>
<keyword evidence="1" id="KW-0472">Membrane</keyword>
<dbReference type="AlphaFoldDB" id="D3HTS1"/>
<keyword evidence="1" id="KW-0812">Transmembrane</keyword>
<proteinExistence type="predicted"/>